<dbReference type="RefSeq" id="WP_068948682.1">
    <property type="nucleotide sequence ID" value="NZ_CP015922.1"/>
</dbReference>
<feature type="domain" description="PIN" evidence="8">
    <location>
        <begin position="2"/>
        <end position="124"/>
    </location>
</feature>
<keyword evidence="10" id="KW-1185">Reference proteome</keyword>
<keyword evidence="2" id="KW-1277">Toxin-antitoxin system</keyword>
<dbReference type="GO" id="GO:0046872">
    <property type="term" value="F:metal ion binding"/>
    <property type="evidence" value="ECO:0007669"/>
    <property type="project" value="UniProtKB-KW"/>
</dbReference>
<dbReference type="InterPro" id="IPR050556">
    <property type="entry name" value="Type_II_TA_system_RNase"/>
</dbReference>
<dbReference type="InterPro" id="IPR002716">
    <property type="entry name" value="PIN_dom"/>
</dbReference>
<dbReference type="PANTHER" id="PTHR33653:SF1">
    <property type="entry name" value="RIBONUCLEASE VAPC2"/>
    <property type="match status" value="1"/>
</dbReference>
<dbReference type="STRING" id="1743168.A8O14_05990"/>
<evidence type="ECO:0000256" key="7">
    <source>
        <dbReference type="ARBA" id="ARBA00038093"/>
    </source>
</evidence>
<protein>
    <submittedName>
        <fullName evidence="9">Twitching motility protein PilT</fullName>
    </submittedName>
</protein>
<dbReference type="OrthoDB" id="9804823at2"/>
<comment type="similarity">
    <text evidence="7">Belongs to the PINc/VapC protein family.</text>
</comment>
<keyword evidence="6" id="KW-0460">Magnesium</keyword>
<keyword evidence="4" id="KW-0479">Metal-binding</keyword>
<evidence type="ECO:0000313" key="9">
    <source>
        <dbReference type="EMBL" id="ANI99671.1"/>
    </source>
</evidence>
<comment type="cofactor">
    <cofactor evidence="1">
        <name>Mg(2+)</name>
        <dbReference type="ChEBI" id="CHEBI:18420"/>
    </cofactor>
</comment>
<sequence length="136" mass="15664">MYLLDTNIISELRRPKPHGAVLQWYKNIAEDDLFISAVTIGEIQSGIELTRTQDKKKAETLEQWLQSISNIHNVLPMTGSTFRLWAKLMHSQTNTVREDAMIAATAIEKDLIVVTRNTKDFKRFKLQLLNPFEAIH</sequence>
<dbReference type="Pfam" id="PF01850">
    <property type="entry name" value="PIN"/>
    <property type="match status" value="1"/>
</dbReference>
<evidence type="ECO:0000256" key="3">
    <source>
        <dbReference type="ARBA" id="ARBA00022722"/>
    </source>
</evidence>
<dbReference type="GO" id="GO:0004518">
    <property type="term" value="F:nuclease activity"/>
    <property type="evidence" value="ECO:0007669"/>
    <property type="project" value="UniProtKB-KW"/>
</dbReference>
<keyword evidence="5" id="KW-0378">Hydrolase</keyword>
<evidence type="ECO:0000256" key="6">
    <source>
        <dbReference type="ARBA" id="ARBA00022842"/>
    </source>
</evidence>
<dbReference type="Gene3D" id="3.40.50.1010">
    <property type="entry name" value="5'-nuclease"/>
    <property type="match status" value="1"/>
</dbReference>
<evidence type="ECO:0000256" key="4">
    <source>
        <dbReference type="ARBA" id="ARBA00022723"/>
    </source>
</evidence>
<dbReference type="SUPFAM" id="SSF88723">
    <property type="entry name" value="PIN domain-like"/>
    <property type="match status" value="1"/>
</dbReference>
<accession>A0A191UFI6</accession>
<evidence type="ECO:0000256" key="2">
    <source>
        <dbReference type="ARBA" id="ARBA00022649"/>
    </source>
</evidence>
<dbReference type="AlphaFoldDB" id="A0A191UFI6"/>
<dbReference type="CDD" id="cd18746">
    <property type="entry name" value="PIN_VapC4-5_FitB-like"/>
    <property type="match status" value="1"/>
</dbReference>
<dbReference type="Proteomes" id="UP000078463">
    <property type="component" value="Chromosome"/>
</dbReference>
<gene>
    <name evidence="9" type="ORF">A8O14_05990</name>
</gene>
<dbReference type="InterPro" id="IPR029060">
    <property type="entry name" value="PIN-like_dom_sf"/>
</dbReference>
<proteinExistence type="inferred from homology"/>
<evidence type="ECO:0000313" key="10">
    <source>
        <dbReference type="Proteomes" id="UP000078463"/>
    </source>
</evidence>
<name>A0A191UFI6_9BURK</name>
<dbReference type="KEGG" id="pwu:A8O14_05990"/>
<reference evidence="10" key="1">
    <citation type="submission" date="2016-05" db="EMBL/GenBank/DDBJ databases">
        <title>Polynucleobacter sp. QLW-P1FAT50C-4 genome.</title>
        <authorList>
            <person name="Hahn M.W."/>
        </authorList>
    </citation>
    <scope>NUCLEOTIDE SEQUENCE [LARGE SCALE GENOMIC DNA]</scope>
    <source>
        <strain evidence="10">QLW-P1FAT50C-4</strain>
    </source>
</reference>
<evidence type="ECO:0000256" key="5">
    <source>
        <dbReference type="ARBA" id="ARBA00022801"/>
    </source>
</evidence>
<keyword evidence="3" id="KW-0540">Nuclease</keyword>
<evidence type="ECO:0000256" key="1">
    <source>
        <dbReference type="ARBA" id="ARBA00001946"/>
    </source>
</evidence>
<dbReference type="PANTHER" id="PTHR33653">
    <property type="entry name" value="RIBONUCLEASE VAPC2"/>
    <property type="match status" value="1"/>
</dbReference>
<evidence type="ECO:0000259" key="8">
    <source>
        <dbReference type="Pfam" id="PF01850"/>
    </source>
</evidence>
<organism evidence="9 10">
    <name type="scientific">Polynucleobacter wuianus</name>
    <dbReference type="NCBI Taxonomy" id="1743168"/>
    <lineage>
        <taxon>Bacteria</taxon>
        <taxon>Pseudomonadati</taxon>
        <taxon>Pseudomonadota</taxon>
        <taxon>Betaproteobacteria</taxon>
        <taxon>Burkholderiales</taxon>
        <taxon>Burkholderiaceae</taxon>
        <taxon>Polynucleobacter</taxon>
    </lineage>
</organism>
<dbReference type="GO" id="GO:0016787">
    <property type="term" value="F:hydrolase activity"/>
    <property type="evidence" value="ECO:0007669"/>
    <property type="project" value="UniProtKB-KW"/>
</dbReference>
<dbReference type="EMBL" id="CP015922">
    <property type="protein sequence ID" value="ANI99671.1"/>
    <property type="molecule type" value="Genomic_DNA"/>
</dbReference>